<evidence type="ECO:0000313" key="4">
    <source>
        <dbReference type="Proteomes" id="UP000186720"/>
    </source>
</evidence>
<dbReference type="PANTHER" id="PTHR16026">
    <property type="entry name" value="CARTILAGE ACIDIC PROTEIN 1"/>
    <property type="match status" value="1"/>
</dbReference>
<dbReference type="Proteomes" id="UP000186720">
    <property type="component" value="Unassembled WGS sequence"/>
</dbReference>
<evidence type="ECO:0000256" key="1">
    <source>
        <dbReference type="ARBA" id="ARBA00022729"/>
    </source>
</evidence>
<protein>
    <recommendedName>
        <fullName evidence="2">ASPIC/UnbV domain-containing protein</fullName>
    </recommendedName>
</protein>
<evidence type="ECO:0000259" key="2">
    <source>
        <dbReference type="Pfam" id="PF07593"/>
    </source>
</evidence>
<dbReference type="AlphaFoldDB" id="A0A1Q5ZYM1"/>
<dbReference type="STRING" id="1302689.RG47T_2299"/>
<dbReference type="PANTHER" id="PTHR16026:SF0">
    <property type="entry name" value="CARTILAGE ACIDIC PROTEIN 1"/>
    <property type="match status" value="1"/>
</dbReference>
<accession>A0A1Q5ZYM1</accession>
<evidence type="ECO:0000313" key="3">
    <source>
        <dbReference type="EMBL" id="OKS86842.1"/>
    </source>
</evidence>
<dbReference type="InterPro" id="IPR013517">
    <property type="entry name" value="FG-GAP"/>
</dbReference>
<dbReference type="InterPro" id="IPR028994">
    <property type="entry name" value="Integrin_alpha_N"/>
</dbReference>
<dbReference type="InterPro" id="IPR011519">
    <property type="entry name" value="UnbV_ASPIC"/>
</dbReference>
<dbReference type="Pfam" id="PF13517">
    <property type="entry name" value="FG-GAP_3"/>
    <property type="match status" value="4"/>
</dbReference>
<dbReference type="SUPFAM" id="SSF69318">
    <property type="entry name" value="Integrin alpha N-terminal domain"/>
    <property type="match status" value="3"/>
</dbReference>
<keyword evidence="1" id="KW-0732">Signal</keyword>
<gene>
    <name evidence="3" type="ORF">RG47T_2299</name>
</gene>
<dbReference type="InterPro" id="IPR027039">
    <property type="entry name" value="Crtac1"/>
</dbReference>
<feature type="domain" description="ASPIC/UnbV" evidence="2">
    <location>
        <begin position="540"/>
        <end position="606"/>
    </location>
</feature>
<dbReference type="Gene3D" id="2.130.10.130">
    <property type="entry name" value="Integrin alpha, N-terminal"/>
    <property type="match status" value="4"/>
</dbReference>
<dbReference type="EMBL" id="MPPL01000001">
    <property type="protein sequence ID" value="OKS86842.1"/>
    <property type="molecule type" value="Genomic_DNA"/>
</dbReference>
<name>A0A1Q5ZYM1_9SPHI</name>
<dbReference type="Pfam" id="PF07593">
    <property type="entry name" value="UnbV_ASPIC"/>
    <property type="match status" value="1"/>
</dbReference>
<sequence>MTSYQPASMNKFYLAAFLLLVLISSSCKKHTLFEQISSAHSGIHFINQITETDTINPLDIVNIYNGGGVGIGDFNNDGLQDIYFTGNMVPNRLYLNKGDFKFEDITDKAGVGGMGRWGRGVSVIDINNDGLMDIYVCNTLYPDSNRRQNLLYINTGNDKEGIPHFKEMAKAYGLNINLQSTMASFFDYDNDGDLDMYLTVNSASASYNPNLFGPGRTIAQSKGKLYRNDWDAQLNHPVFHDVSAQAGINLDGYGHAATTVDINNDGWKDIYVSNDFASNNILYINNHDGTFTNRSKEYFKHTSYNAMGQDIVDINNDGLPDVVELDMNPEDNYRKKMMLGANSYETFQNFDFYGYQYQYVRNTLQINQGPRLGQQGQIGSPVFSEIGFLSGMAQTDWSWTPMVTDFNNDGFRDLIITNGFPKDVSDHDFMTYRQQAYAITSKKEVLKQIPEVKLHNYAFANSGNLTFQDVSKTWGLELPTFSNGAAYADLDNDGAMDMIINNVNDEALVYRNTSRDDKDKLSSVHYFQISFKGDTHNKNGLGATANIYYNHGKQQVYENDPYRGYLSSVQGIAHFGLGAVKVLDSVVIKWPGGKKQKLTNVKADQKIIADIANAKDKYDHIQPLVDNKALFKEVSDSVGIHFKSKDANFIDFNIQKLMPHKLSEYTPALAVGDIDNNGLDDIIIGGDAYNQAQIFFQQANGQFKQRDLLTTKIIPDHRFTDAGLLLFDANGDGKLDLYAASGGYETQANSPEYQDRLYLNDGKGNFTLATNAIPVNLTSKLCVRACDYNKDGKLDLFISGRVEPWNYPKPVSSIILRNDSENGYVKFTDVTAQVAPALKDIGMVCDALFTDFDNDGWPDLMMAGEWMPITFLKNEHGKFVNITPKSGVADKLGWWNSLVGGDFRHTGRTDYIVGNMGQNSLFQASDKYPVYITAKDFDKNGAYTAIPSIYLPDQNGDKKEFPVPGRDDILKQMISLKKKFTNYKSYATATMDEVLSPEQMKGAQKLKANLLKSCFLRNDGNGKFTLIPLPIEAQVSVLNGMETGDFDGDGNLDVVINGNDYGTDVSIGRYDALNGLMLKGDGKGGFKPLSIMQSGIYIPGNGKALVKFRNNNGAVFLAASQNKDFLKVFKLKGTAKTIAVNPLDAYALVKYKNGKIAKEEFSYGSSFLSQSARFITIDDSMQSVAVFDNAGNKRIIK</sequence>
<organism evidence="3 4">
    <name type="scientific">Mucilaginibacter polytrichastri</name>
    <dbReference type="NCBI Taxonomy" id="1302689"/>
    <lineage>
        <taxon>Bacteria</taxon>
        <taxon>Pseudomonadati</taxon>
        <taxon>Bacteroidota</taxon>
        <taxon>Sphingobacteriia</taxon>
        <taxon>Sphingobacteriales</taxon>
        <taxon>Sphingobacteriaceae</taxon>
        <taxon>Mucilaginibacter</taxon>
    </lineage>
</organism>
<reference evidence="3 4" key="1">
    <citation type="submission" date="2016-11" db="EMBL/GenBank/DDBJ databases">
        <title>Whole Genome Sequencing of Mucilaginibacter polytrichastri RG4-7(T) isolated from the moss sample.</title>
        <authorList>
            <person name="Li Y."/>
        </authorList>
    </citation>
    <scope>NUCLEOTIDE SEQUENCE [LARGE SCALE GENOMIC DNA]</scope>
    <source>
        <strain evidence="3 4">RG4-7</strain>
    </source>
</reference>
<keyword evidence="4" id="KW-1185">Reference proteome</keyword>
<proteinExistence type="predicted"/>
<comment type="caution">
    <text evidence="3">The sequence shown here is derived from an EMBL/GenBank/DDBJ whole genome shotgun (WGS) entry which is preliminary data.</text>
</comment>